<dbReference type="PROSITE" id="PS51918">
    <property type="entry name" value="RADICAL_SAM"/>
    <property type="match status" value="1"/>
</dbReference>
<comment type="miscellaneous">
    <text evidence="12">Reaction proceeds by a ping-pong mechanism involving intermediate methylation of a conserved cysteine residue.</text>
</comment>
<feature type="binding site" evidence="12">
    <location>
        <begin position="210"/>
        <end position="212"/>
    </location>
    <ligand>
        <name>S-adenosyl-L-methionine</name>
        <dbReference type="ChEBI" id="CHEBI:59789"/>
    </ligand>
</feature>
<evidence type="ECO:0000256" key="12">
    <source>
        <dbReference type="HAMAP-Rule" id="MF_01849"/>
    </source>
</evidence>
<feature type="binding site" evidence="12">
    <location>
        <begin position="155"/>
        <end position="156"/>
    </location>
    <ligand>
        <name>S-adenosyl-L-methionine</name>
        <dbReference type="ChEBI" id="CHEBI:59789"/>
    </ligand>
</feature>
<proteinExistence type="inferred from homology"/>
<feature type="domain" description="Radical SAM core" evidence="13">
    <location>
        <begin position="95"/>
        <end position="324"/>
    </location>
</feature>
<dbReference type="GO" id="GO:0005737">
    <property type="term" value="C:cytoplasm"/>
    <property type="evidence" value="ECO:0007669"/>
    <property type="project" value="UniProtKB-SubCell"/>
</dbReference>
<comment type="function">
    <text evidence="12">Specifically methylates position 2 of adenine 2503 in 23S rRNA and position 2 of adenine 37 in tRNAs.</text>
</comment>
<dbReference type="Gene3D" id="3.20.20.70">
    <property type="entry name" value="Aldolase class I"/>
    <property type="match status" value="1"/>
</dbReference>
<dbReference type="InterPro" id="IPR048641">
    <property type="entry name" value="RlmN_N"/>
</dbReference>
<dbReference type="NCBIfam" id="TIGR00048">
    <property type="entry name" value="rRNA_mod_RlmN"/>
    <property type="match status" value="1"/>
</dbReference>
<dbReference type="InterPro" id="IPR058240">
    <property type="entry name" value="rSAM_sf"/>
</dbReference>
<evidence type="ECO:0000313" key="15">
    <source>
        <dbReference type="Proteomes" id="UP000886819"/>
    </source>
</evidence>
<dbReference type="PIRSF" id="PIRSF006004">
    <property type="entry name" value="CHP00048"/>
    <property type="match status" value="1"/>
</dbReference>
<comment type="caution">
    <text evidence="14">The sequence shown here is derived from an EMBL/GenBank/DDBJ whole genome shotgun (WGS) entry which is preliminary data.</text>
</comment>
<dbReference type="Gene3D" id="1.10.150.530">
    <property type="match status" value="1"/>
</dbReference>
<dbReference type="SFLD" id="SFLDS00029">
    <property type="entry name" value="Radical_SAM"/>
    <property type="match status" value="1"/>
</dbReference>
<reference evidence="14" key="1">
    <citation type="submission" date="2020-10" db="EMBL/GenBank/DDBJ databases">
        <authorList>
            <person name="Gilroy R."/>
        </authorList>
    </citation>
    <scope>NUCLEOTIDE SEQUENCE</scope>
    <source>
        <strain evidence="14">ChiHile30-977</strain>
    </source>
</reference>
<dbReference type="InterPro" id="IPR004383">
    <property type="entry name" value="rRNA_lsu_MTrfase_RlmN/Cfr"/>
</dbReference>
<dbReference type="GO" id="GO:0000049">
    <property type="term" value="F:tRNA binding"/>
    <property type="evidence" value="ECO:0007669"/>
    <property type="project" value="UniProtKB-UniRule"/>
</dbReference>
<feature type="binding site" evidence="12">
    <location>
        <position position="109"/>
    </location>
    <ligand>
        <name>[4Fe-4S] cluster</name>
        <dbReference type="ChEBI" id="CHEBI:49883"/>
        <note>4Fe-4S-S-AdoMet</note>
    </ligand>
</feature>
<dbReference type="HAMAP" id="MF_01849">
    <property type="entry name" value="RNA_methyltr_RlmN"/>
    <property type="match status" value="1"/>
</dbReference>
<evidence type="ECO:0000256" key="11">
    <source>
        <dbReference type="ARBA" id="ARBA00023014"/>
    </source>
</evidence>
<gene>
    <name evidence="12 14" type="primary">rlmN</name>
    <name evidence="14" type="ORF">IAA66_05735</name>
</gene>
<dbReference type="InterPro" id="IPR027492">
    <property type="entry name" value="RNA_MTrfase_RlmN"/>
</dbReference>
<dbReference type="EMBL" id="DVFI01000087">
    <property type="protein sequence ID" value="HIQ63073.1"/>
    <property type="molecule type" value="Genomic_DNA"/>
</dbReference>
<dbReference type="AlphaFoldDB" id="A0A9D0YYC6"/>
<dbReference type="InterPro" id="IPR040072">
    <property type="entry name" value="Methyltransferase_A"/>
</dbReference>
<keyword evidence="4 12" id="KW-0698">rRNA processing</keyword>
<keyword evidence="10 12" id="KW-0408">Iron</keyword>
<evidence type="ECO:0000256" key="5">
    <source>
        <dbReference type="ARBA" id="ARBA00022603"/>
    </source>
</evidence>
<evidence type="ECO:0000256" key="6">
    <source>
        <dbReference type="ARBA" id="ARBA00022679"/>
    </source>
</evidence>
<comment type="similarity">
    <text evidence="12">Belongs to the radical SAM superfamily. RlmN family.</text>
</comment>
<comment type="caution">
    <text evidence="12">Lacks conserved residue(s) required for the propagation of feature annotation.</text>
</comment>
<dbReference type="SUPFAM" id="SSF102114">
    <property type="entry name" value="Radical SAM enzymes"/>
    <property type="match status" value="1"/>
</dbReference>
<comment type="catalytic activity">
    <reaction evidence="12">
        <text>adenosine(2503) in 23S rRNA + 2 reduced [2Fe-2S]-[ferredoxin] + 2 S-adenosyl-L-methionine = 2-methyladenosine(2503) in 23S rRNA + 5'-deoxyadenosine + L-methionine + 2 oxidized [2Fe-2S]-[ferredoxin] + S-adenosyl-L-homocysteine</text>
        <dbReference type="Rhea" id="RHEA:42916"/>
        <dbReference type="Rhea" id="RHEA-COMP:10000"/>
        <dbReference type="Rhea" id="RHEA-COMP:10001"/>
        <dbReference type="Rhea" id="RHEA-COMP:10152"/>
        <dbReference type="Rhea" id="RHEA-COMP:10282"/>
        <dbReference type="ChEBI" id="CHEBI:17319"/>
        <dbReference type="ChEBI" id="CHEBI:33737"/>
        <dbReference type="ChEBI" id="CHEBI:33738"/>
        <dbReference type="ChEBI" id="CHEBI:57844"/>
        <dbReference type="ChEBI" id="CHEBI:57856"/>
        <dbReference type="ChEBI" id="CHEBI:59789"/>
        <dbReference type="ChEBI" id="CHEBI:74411"/>
        <dbReference type="ChEBI" id="CHEBI:74497"/>
        <dbReference type="EC" id="2.1.1.192"/>
    </reaction>
</comment>
<keyword evidence="3 12" id="KW-0963">Cytoplasm</keyword>
<dbReference type="PANTHER" id="PTHR30544:SF5">
    <property type="entry name" value="RADICAL SAM CORE DOMAIN-CONTAINING PROTEIN"/>
    <property type="match status" value="1"/>
</dbReference>
<dbReference type="GO" id="GO:0030488">
    <property type="term" value="P:tRNA methylation"/>
    <property type="evidence" value="ECO:0007669"/>
    <property type="project" value="UniProtKB-UniRule"/>
</dbReference>
<dbReference type="GO" id="GO:0019843">
    <property type="term" value="F:rRNA binding"/>
    <property type="evidence" value="ECO:0007669"/>
    <property type="project" value="UniProtKB-UniRule"/>
</dbReference>
<dbReference type="GO" id="GO:0002935">
    <property type="term" value="F:tRNA (adenine(37)-C2)-methyltransferase activity"/>
    <property type="evidence" value="ECO:0007669"/>
    <property type="project" value="UniProtKB-UniRule"/>
</dbReference>
<dbReference type="EC" id="2.1.1.192" evidence="12"/>
<dbReference type="FunFam" id="3.20.20.70:FF:000014">
    <property type="entry name" value="Probable dual-specificity RNA methyltransferase RlmN"/>
    <property type="match status" value="1"/>
</dbReference>
<comment type="cofactor">
    <cofactor evidence="12">
        <name>[4Fe-4S] cluster</name>
        <dbReference type="ChEBI" id="CHEBI:49883"/>
    </cofactor>
    <text evidence="12">Binds 1 [4Fe-4S] cluster. The cluster is coordinated with 3 cysteines and an exchangeable S-adenosyl-L-methionine.</text>
</comment>
<dbReference type="GO" id="GO:0046872">
    <property type="term" value="F:metal ion binding"/>
    <property type="evidence" value="ECO:0007669"/>
    <property type="project" value="UniProtKB-KW"/>
</dbReference>
<evidence type="ECO:0000256" key="9">
    <source>
        <dbReference type="ARBA" id="ARBA00022723"/>
    </source>
</evidence>
<feature type="active site" description="Proton acceptor" evidence="12">
    <location>
        <position position="89"/>
    </location>
</feature>
<evidence type="ECO:0000256" key="10">
    <source>
        <dbReference type="ARBA" id="ARBA00023004"/>
    </source>
</evidence>
<evidence type="ECO:0000256" key="1">
    <source>
        <dbReference type="ARBA" id="ARBA00004496"/>
    </source>
</evidence>
<reference evidence="14" key="2">
    <citation type="journal article" date="2021" name="PeerJ">
        <title>Extensive microbial diversity within the chicken gut microbiome revealed by metagenomics and culture.</title>
        <authorList>
            <person name="Gilroy R."/>
            <person name="Ravi A."/>
            <person name="Getino M."/>
            <person name="Pursley I."/>
            <person name="Horton D.L."/>
            <person name="Alikhan N.F."/>
            <person name="Baker D."/>
            <person name="Gharbi K."/>
            <person name="Hall N."/>
            <person name="Watson M."/>
            <person name="Adriaenssens E.M."/>
            <person name="Foster-Nyarko E."/>
            <person name="Jarju S."/>
            <person name="Secka A."/>
            <person name="Antonio M."/>
            <person name="Oren A."/>
            <person name="Chaudhuri R.R."/>
            <person name="La Ragione R."/>
            <person name="Hildebrand F."/>
            <person name="Pallen M.J."/>
        </authorList>
    </citation>
    <scope>NUCLEOTIDE SEQUENCE</scope>
    <source>
        <strain evidence="14">ChiHile30-977</strain>
    </source>
</reference>
<sequence length="349" mass="38320">MKNALDLTTAEWRAELSGMGEPAFRAGQVFSWLHKGADFAQMRNLPASLRARLAERYDARGVEILEKFVSRQDGTVKYLYRLRDGNVIEGVRMRYHHGDTLCVSTQVGCRMGCAFCASTLEGLARSLSAGEILGQVIAANRDEMRIHNIVLMGSGEPLDNYEQTVRFLRLLREPGGLQTSLRAVSLSTCGLPARIRTLAEEGLPVTLSVSLHAPDDAIRAQLMPVARSVSMDELLAACRYYLDKTGRRVIFEYALIAGVNSRVEHAAALASRLRGMQCHVNLIPLNPVPERGLAGAEESAVQAFRQALEARHISVTVRREMGRDIAGACGQLRRGYLASEGAKEGNERA</sequence>
<feature type="active site" description="S-methylcysteine intermediate" evidence="12">
    <location>
        <position position="329"/>
    </location>
</feature>
<dbReference type="GO" id="GO:0051539">
    <property type="term" value="F:4 iron, 4 sulfur cluster binding"/>
    <property type="evidence" value="ECO:0007669"/>
    <property type="project" value="UniProtKB-UniRule"/>
</dbReference>
<keyword evidence="9 12" id="KW-0479">Metal-binding</keyword>
<evidence type="ECO:0000259" key="13">
    <source>
        <dbReference type="PROSITE" id="PS51918"/>
    </source>
</evidence>
<comment type="catalytic activity">
    <reaction evidence="12">
        <text>adenosine(37) in tRNA + 2 reduced [2Fe-2S]-[ferredoxin] + 2 S-adenosyl-L-methionine = 2-methyladenosine(37) in tRNA + 5'-deoxyadenosine + L-methionine + 2 oxidized [2Fe-2S]-[ferredoxin] + S-adenosyl-L-homocysteine</text>
        <dbReference type="Rhea" id="RHEA:43332"/>
        <dbReference type="Rhea" id="RHEA-COMP:10000"/>
        <dbReference type="Rhea" id="RHEA-COMP:10001"/>
        <dbReference type="Rhea" id="RHEA-COMP:10162"/>
        <dbReference type="Rhea" id="RHEA-COMP:10485"/>
        <dbReference type="ChEBI" id="CHEBI:17319"/>
        <dbReference type="ChEBI" id="CHEBI:33737"/>
        <dbReference type="ChEBI" id="CHEBI:33738"/>
        <dbReference type="ChEBI" id="CHEBI:57844"/>
        <dbReference type="ChEBI" id="CHEBI:57856"/>
        <dbReference type="ChEBI" id="CHEBI:59789"/>
        <dbReference type="ChEBI" id="CHEBI:74411"/>
        <dbReference type="ChEBI" id="CHEBI:74497"/>
        <dbReference type="EC" id="2.1.1.192"/>
    </reaction>
</comment>
<keyword evidence="6 12" id="KW-0808">Transferase</keyword>
<dbReference type="InterPro" id="IPR007197">
    <property type="entry name" value="rSAM"/>
</dbReference>
<protein>
    <recommendedName>
        <fullName evidence="12">Probable dual-specificity RNA methyltransferase RlmN</fullName>
        <ecNumber evidence="12">2.1.1.192</ecNumber>
    </recommendedName>
    <alternativeName>
        <fullName evidence="12">23S rRNA (adenine(2503)-C(2))-methyltransferase</fullName>
    </alternativeName>
    <alternativeName>
        <fullName evidence="12">23S rRNA m2A2503 methyltransferase</fullName>
    </alternativeName>
    <alternativeName>
        <fullName evidence="12">Ribosomal RNA large subunit methyltransferase N</fullName>
    </alternativeName>
    <alternativeName>
        <fullName evidence="12">tRNA (adenine(37)-C(2))-methyltransferase</fullName>
    </alternativeName>
    <alternativeName>
        <fullName evidence="12">tRNA m2A37 methyltransferase</fullName>
    </alternativeName>
</protein>
<accession>A0A9D0YYC6</accession>
<feature type="binding site" evidence="12">
    <location>
        <position position="113"/>
    </location>
    <ligand>
        <name>[4Fe-4S] cluster</name>
        <dbReference type="ChEBI" id="CHEBI:49883"/>
        <note>4Fe-4S-S-AdoMet</note>
    </ligand>
</feature>
<dbReference type="SFLD" id="SFLDG01062">
    <property type="entry name" value="methyltransferase_(Class_A)"/>
    <property type="match status" value="1"/>
</dbReference>
<keyword evidence="11 12" id="KW-0411">Iron-sulfur</keyword>
<dbReference type="Proteomes" id="UP000886819">
    <property type="component" value="Unassembled WGS sequence"/>
</dbReference>
<evidence type="ECO:0000256" key="4">
    <source>
        <dbReference type="ARBA" id="ARBA00022552"/>
    </source>
</evidence>
<dbReference type="InterPro" id="IPR013785">
    <property type="entry name" value="Aldolase_TIM"/>
</dbReference>
<organism evidence="14 15">
    <name type="scientific">Candidatus Avichristensenella intestinipullorum</name>
    <dbReference type="NCBI Taxonomy" id="2840693"/>
    <lineage>
        <taxon>Bacteria</taxon>
        <taxon>Bacillati</taxon>
        <taxon>Bacillota</taxon>
        <taxon>Clostridia</taxon>
        <taxon>Candidatus Avichristensenella</taxon>
    </lineage>
</organism>
<dbReference type="PANTHER" id="PTHR30544">
    <property type="entry name" value="23S RRNA METHYLTRANSFERASE"/>
    <property type="match status" value="1"/>
</dbReference>
<feature type="binding site" evidence="12">
    <location>
        <position position="116"/>
    </location>
    <ligand>
        <name>[4Fe-4S] cluster</name>
        <dbReference type="ChEBI" id="CHEBI:49883"/>
        <note>4Fe-4S-S-AdoMet</note>
    </ligand>
</feature>
<name>A0A9D0YYC6_9FIRM</name>
<dbReference type="GO" id="GO:0070475">
    <property type="term" value="P:rRNA base methylation"/>
    <property type="evidence" value="ECO:0007669"/>
    <property type="project" value="UniProtKB-UniRule"/>
</dbReference>
<dbReference type="Pfam" id="PF04055">
    <property type="entry name" value="Radical_SAM"/>
    <property type="match status" value="1"/>
</dbReference>
<dbReference type="GO" id="GO:0070040">
    <property type="term" value="F:rRNA (adenine(2503)-C2-)-methyltransferase activity"/>
    <property type="evidence" value="ECO:0007669"/>
    <property type="project" value="UniProtKB-UniRule"/>
</dbReference>
<feature type="binding site" evidence="12">
    <location>
        <position position="187"/>
    </location>
    <ligand>
        <name>S-adenosyl-L-methionine</name>
        <dbReference type="ChEBI" id="CHEBI:59789"/>
    </ligand>
</feature>
<evidence type="ECO:0000256" key="7">
    <source>
        <dbReference type="ARBA" id="ARBA00022691"/>
    </source>
</evidence>
<evidence type="ECO:0000313" key="14">
    <source>
        <dbReference type="EMBL" id="HIQ63073.1"/>
    </source>
</evidence>
<keyword evidence="7 12" id="KW-0949">S-adenosyl-L-methionine</keyword>
<feature type="binding site" evidence="12">
    <location>
        <position position="286"/>
    </location>
    <ligand>
        <name>S-adenosyl-L-methionine</name>
        <dbReference type="ChEBI" id="CHEBI:59789"/>
    </ligand>
</feature>
<evidence type="ECO:0000256" key="8">
    <source>
        <dbReference type="ARBA" id="ARBA00022694"/>
    </source>
</evidence>
<comment type="subcellular location">
    <subcellularLocation>
        <location evidence="1 12">Cytoplasm</location>
    </subcellularLocation>
</comment>
<dbReference type="CDD" id="cd01335">
    <property type="entry name" value="Radical_SAM"/>
    <property type="match status" value="1"/>
</dbReference>
<keyword evidence="12" id="KW-1015">Disulfide bond</keyword>
<dbReference type="SFLD" id="SFLDF00275">
    <property type="entry name" value="adenosine_C2_methyltransferase"/>
    <property type="match status" value="1"/>
</dbReference>
<dbReference type="Pfam" id="PF21016">
    <property type="entry name" value="RlmN_N"/>
    <property type="match status" value="1"/>
</dbReference>
<keyword evidence="8 12" id="KW-0819">tRNA processing</keyword>
<evidence type="ECO:0000256" key="3">
    <source>
        <dbReference type="ARBA" id="ARBA00022490"/>
    </source>
</evidence>
<keyword evidence="5 12" id="KW-0489">Methyltransferase</keyword>
<evidence type="ECO:0000256" key="2">
    <source>
        <dbReference type="ARBA" id="ARBA00022485"/>
    </source>
</evidence>
<keyword evidence="2 12" id="KW-0004">4Fe-4S</keyword>